<keyword evidence="3" id="KW-1185">Reference proteome</keyword>
<keyword evidence="1" id="KW-1133">Transmembrane helix</keyword>
<protein>
    <submittedName>
        <fullName evidence="2">Uncharacterized protein</fullName>
    </submittedName>
</protein>
<proteinExistence type="predicted"/>
<dbReference type="AlphaFoldDB" id="W7BXZ3"/>
<evidence type="ECO:0000256" key="1">
    <source>
        <dbReference type="SAM" id="Phobius"/>
    </source>
</evidence>
<keyword evidence="1" id="KW-0472">Membrane</keyword>
<feature type="transmembrane region" description="Helical" evidence="1">
    <location>
        <begin position="78"/>
        <end position="95"/>
    </location>
</feature>
<gene>
    <name evidence="2" type="ORF">PCORN_10547</name>
</gene>
<dbReference type="Proteomes" id="UP000019254">
    <property type="component" value="Unassembled WGS sequence"/>
</dbReference>
<dbReference type="EMBL" id="AODE01000019">
    <property type="protein sequence ID" value="EUJ29590.1"/>
    <property type="molecule type" value="Genomic_DNA"/>
</dbReference>
<reference evidence="2 3" key="1">
    <citation type="journal article" date="2014" name="Int. J. Syst. Evol. Microbiol.">
        <title>Listeria floridensis sp. nov., Listeria aquatica sp. nov., Listeria cornellensis sp. nov., Listeria riparia sp. nov. and Listeria grandensis sp. nov., from agricultural and natural environments.</title>
        <authorList>
            <person name="den Bakker H.C."/>
            <person name="Warchocki S."/>
            <person name="Wright E.M."/>
            <person name="Allred A.F."/>
            <person name="Ahlstrom C."/>
            <person name="Manuel C.S."/>
            <person name="Stasiewicz M.J."/>
            <person name="Burrell A."/>
            <person name="Roof S."/>
            <person name="Strawn L."/>
            <person name="Fortes E.D."/>
            <person name="Nightingale K.K."/>
            <person name="Kephart D."/>
            <person name="Wiedmann M."/>
        </authorList>
    </citation>
    <scope>NUCLEOTIDE SEQUENCE [LARGE SCALE GENOMIC DNA]</scope>
    <source>
        <strain evidence="3">FSL F6-969</strain>
    </source>
</reference>
<evidence type="ECO:0000313" key="2">
    <source>
        <dbReference type="EMBL" id="EUJ29590.1"/>
    </source>
</evidence>
<feature type="transmembrane region" description="Helical" evidence="1">
    <location>
        <begin position="53"/>
        <end position="72"/>
    </location>
</feature>
<sequence>MPFSINKEKNYTNTDTFNKMKIINSNVQSLSIYDKELLLAYLKAKKSVPIPTLIILGITVIFGVITSLLVKYYESDPLVPLSIILMAFYFFAYPIKNFISGHRRRNLTENYLINLLENEIGLRK</sequence>
<name>W7BXZ3_9LIST</name>
<evidence type="ECO:0000313" key="3">
    <source>
        <dbReference type="Proteomes" id="UP000019254"/>
    </source>
</evidence>
<comment type="caution">
    <text evidence="2">The sequence shown here is derived from an EMBL/GenBank/DDBJ whole genome shotgun (WGS) entry which is preliminary data.</text>
</comment>
<keyword evidence="1" id="KW-0812">Transmembrane</keyword>
<accession>W7BXZ3</accession>
<dbReference type="PATRIC" id="fig|1265820.5.peg.2070"/>
<organism evidence="2 3">
    <name type="scientific">Listeria cornellensis FSL F6-0969</name>
    <dbReference type="NCBI Taxonomy" id="1265820"/>
    <lineage>
        <taxon>Bacteria</taxon>
        <taxon>Bacillati</taxon>
        <taxon>Bacillota</taxon>
        <taxon>Bacilli</taxon>
        <taxon>Bacillales</taxon>
        <taxon>Listeriaceae</taxon>
        <taxon>Listeria</taxon>
    </lineage>
</organism>